<dbReference type="SUPFAM" id="SSF51735">
    <property type="entry name" value="NAD(P)-binding Rossmann-fold domains"/>
    <property type="match status" value="1"/>
</dbReference>
<dbReference type="OrthoDB" id="9793586at2"/>
<evidence type="ECO:0000259" key="6">
    <source>
        <dbReference type="Pfam" id="PF08546"/>
    </source>
</evidence>
<evidence type="ECO:0000256" key="3">
    <source>
        <dbReference type="ARBA" id="ARBA00023002"/>
    </source>
</evidence>
<evidence type="ECO:0000313" key="7">
    <source>
        <dbReference type="EMBL" id="TCL56173.1"/>
    </source>
</evidence>
<dbReference type="InterPro" id="IPR013752">
    <property type="entry name" value="KPA_reductase"/>
</dbReference>
<evidence type="ECO:0000256" key="1">
    <source>
        <dbReference type="ARBA" id="ARBA00007870"/>
    </source>
</evidence>
<keyword evidence="3 4" id="KW-0560">Oxidoreductase</keyword>
<dbReference type="RefSeq" id="WP_132017470.1">
    <property type="nucleotide sequence ID" value="NZ_SLUN01000051.1"/>
</dbReference>
<dbReference type="AlphaFoldDB" id="A0A4R1QSY1"/>
<dbReference type="InterPro" id="IPR008927">
    <property type="entry name" value="6-PGluconate_DH-like_C_sf"/>
</dbReference>
<dbReference type="Pfam" id="PF08546">
    <property type="entry name" value="ApbA_C"/>
    <property type="match status" value="1"/>
</dbReference>
<protein>
    <recommendedName>
        <fullName evidence="4">2-dehydropantoate 2-reductase</fullName>
        <ecNumber evidence="4">1.1.1.169</ecNumber>
    </recommendedName>
    <alternativeName>
        <fullName evidence="4">Ketopantoate reductase</fullName>
    </alternativeName>
</protein>
<dbReference type="SUPFAM" id="SSF48179">
    <property type="entry name" value="6-phosphogluconate dehydrogenase C-terminal domain-like"/>
    <property type="match status" value="1"/>
</dbReference>
<dbReference type="EC" id="1.1.1.169" evidence="4"/>
<dbReference type="Pfam" id="PF02558">
    <property type="entry name" value="ApbA"/>
    <property type="match status" value="1"/>
</dbReference>
<dbReference type="InterPro" id="IPR013332">
    <property type="entry name" value="KPR_N"/>
</dbReference>
<comment type="similarity">
    <text evidence="1 4">Belongs to the ketopantoate reductase family.</text>
</comment>
<comment type="pathway">
    <text evidence="4">Cofactor biosynthesis; (R)-pantothenate biosynthesis; (R)-pantoate from 3-methyl-2-oxobutanoate: step 2/2.</text>
</comment>
<name>A0A4R1QSY1_HYDET</name>
<reference evidence="7 8" key="1">
    <citation type="submission" date="2019-03" db="EMBL/GenBank/DDBJ databases">
        <title>Genomic Encyclopedia of Type Strains, Phase IV (KMG-IV): sequencing the most valuable type-strain genomes for metagenomic binning, comparative biology and taxonomic classification.</title>
        <authorList>
            <person name="Goeker M."/>
        </authorList>
    </citation>
    <scope>NUCLEOTIDE SEQUENCE [LARGE SCALE GENOMIC DNA]</scope>
    <source>
        <strain evidence="7 8">LX-B</strain>
    </source>
</reference>
<dbReference type="InterPro" id="IPR003710">
    <property type="entry name" value="ApbA"/>
</dbReference>
<dbReference type="Gene3D" id="1.10.1040.10">
    <property type="entry name" value="N-(1-d-carboxylethyl)-l-norvaline Dehydrogenase, domain 2"/>
    <property type="match status" value="1"/>
</dbReference>
<dbReference type="Gene3D" id="3.40.50.720">
    <property type="entry name" value="NAD(P)-binding Rossmann-like Domain"/>
    <property type="match status" value="1"/>
</dbReference>
<dbReference type="InterPro" id="IPR036291">
    <property type="entry name" value="NAD(P)-bd_dom_sf"/>
</dbReference>
<dbReference type="NCBIfam" id="TIGR00745">
    <property type="entry name" value="apbA_panE"/>
    <property type="match status" value="1"/>
</dbReference>
<dbReference type="InterPro" id="IPR013328">
    <property type="entry name" value="6PGD_dom2"/>
</dbReference>
<comment type="caution">
    <text evidence="7">The sequence shown here is derived from an EMBL/GenBank/DDBJ whole genome shotgun (WGS) entry which is preliminary data.</text>
</comment>
<keyword evidence="4" id="KW-0566">Pantothenate biosynthesis</keyword>
<dbReference type="PANTHER" id="PTHR21708:SF26">
    <property type="entry name" value="2-DEHYDROPANTOATE 2-REDUCTASE"/>
    <property type="match status" value="1"/>
</dbReference>
<feature type="domain" description="Ketopantoate reductase C-terminal" evidence="6">
    <location>
        <begin position="178"/>
        <end position="302"/>
    </location>
</feature>
<gene>
    <name evidence="7" type="ORF">EDC14_105124</name>
</gene>
<organism evidence="7 8">
    <name type="scientific">Hydrogenispora ethanolica</name>
    <dbReference type="NCBI Taxonomy" id="1082276"/>
    <lineage>
        <taxon>Bacteria</taxon>
        <taxon>Bacillati</taxon>
        <taxon>Bacillota</taxon>
        <taxon>Hydrogenispora</taxon>
    </lineage>
</organism>
<proteinExistence type="inferred from homology"/>
<dbReference type="PANTHER" id="PTHR21708">
    <property type="entry name" value="PROBABLE 2-DEHYDROPANTOATE 2-REDUCTASE"/>
    <property type="match status" value="1"/>
</dbReference>
<dbReference type="GO" id="GO:0005737">
    <property type="term" value="C:cytoplasm"/>
    <property type="evidence" value="ECO:0007669"/>
    <property type="project" value="TreeGrafter"/>
</dbReference>
<accession>A0A4R1QSY1</accession>
<dbReference type="EMBL" id="SLUN01000051">
    <property type="protein sequence ID" value="TCL56173.1"/>
    <property type="molecule type" value="Genomic_DNA"/>
</dbReference>
<dbReference type="UniPathway" id="UPA00028">
    <property type="reaction ID" value="UER00004"/>
</dbReference>
<dbReference type="GO" id="GO:0015940">
    <property type="term" value="P:pantothenate biosynthetic process"/>
    <property type="evidence" value="ECO:0007669"/>
    <property type="project" value="UniProtKB-UniPathway"/>
</dbReference>
<dbReference type="GO" id="GO:0008677">
    <property type="term" value="F:2-dehydropantoate 2-reductase activity"/>
    <property type="evidence" value="ECO:0007669"/>
    <property type="project" value="UniProtKB-EC"/>
</dbReference>
<keyword evidence="2 4" id="KW-0521">NADP</keyword>
<evidence type="ECO:0000259" key="5">
    <source>
        <dbReference type="Pfam" id="PF02558"/>
    </source>
</evidence>
<evidence type="ECO:0000256" key="2">
    <source>
        <dbReference type="ARBA" id="ARBA00022857"/>
    </source>
</evidence>
<feature type="domain" description="Ketopantoate reductase N-terminal" evidence="5">
    <location>
        <begin position="8"/>
        <end position="149"/>
    </location>
</feature>
<evidence type="ECO:0000256" key="4">
    <source>
        <dbReference type="RuleBase" id="RU362068"/>
    </source>
</evidence>
<dbReference type="FunFam" id="1.10.1040.10:FF:000017">
    <property type="entry name" value="2-dehydropantoate 2-reductase"/>
    <property type="match status" value="1"/>
</dbReference>
<keyword evidence="8" id="KW-1185">Reference proteome</keyword>
<dbReference type="InterPro" id="IPR051402">
    <property type="entry name" value="KPR-Related"/>
</dbReference>
<comment type="catalytic activity">
    <reaction evidence="4">
        <text>(R)-pantoate + NADP(+) = 2-dehydropantoate + NADPH + H(+)</text>
        <dbReference type="Rhea" id="RHEA:16233"/>
        <dbReference type="ChEBI" id="CHEBI:11561"/>
        <dbReference type="ChEBI" id="CHEBI:15378"/>
        <dbReference type="ChEBI" id="CHEBI:15980"/>
        <dbReference type="ChEBI" id="CHEBI:57783"/>
        <dbReference type="ChEBI" id="CHEBI:58349"/>
        <dbReference type="EC" id="1.1.1.169"/>
    </reaction>
</comment>
<evidence type="ECO:0000313" key="8">
    <source>
        <dbReference type="Proteomes" id="UP000295008"/>
    </source>
</evidence>
<sequence>MSTIQKVYLSGLGAIGSAYASRLYESDPGLVTVIADPERIERYRRQGIVVNGREYPFRFVTPEAAAEPADLILIAVKQHHLAESIRAIRNVVGERTIILSLLNGITSEELIGAEYGPDKLLYSFVVGTDAVREGTRTRFSSMGKIVFGDKLNRTASPKVAAVKELFDRAGVPYQIPEDMLRELWWKFMMNVGVNQTSAVLKAPYGVFQKVGEARELMTMASCEVIRLAQKQGINLSEEDIRDYIGIINGLSPQGKTSMLQDVEAGRKTEVEIFAGTVVSLGRQYGVATPVNEVLLRMIRTLERTYRGIPE</sequence>
<dbReference type="Proteomes" id="UP000295008">
    <property type="component" value="Unassembled WGS sequence"/>
</dbReference>
<comment type="function">
    <text evidence="4">Catalyzes the NADPH-dependent reduction of ketopantoate into pantoic acid.</text>
</comment>